<evidence type="ECO:0000313" key="2">
    <source>
        <dbReference type="Proteomes" id="UP001165960"/>
    </source>
</evidence>
<accession>A0ACC2SA17</accession>
<protein>
    <submittedName>
        <fullName evidence="1">Uncharacterized protein</fullName>
    </submittedName>
</protein>
<proteinExistence type="predicted"/>
<comment type="caution">
    <text evidence="1">The sequence shown here is derived from an EMBL/GenBank/DDBJ whole genome shotgun (WGS) entry which is preliminary data.</text>
</comment>
<evidence type="ECO:0000313" key="1">
    <source>
        <dbReference type="EMBL" id="KAJ9059179.1"/>
    </source>
</evidence>
<dbReference type="Proteomes" id="UP001165960">
    <property type="component" value="Unassembled WGS sequence"/>
</dbReference>
<reference evidence="1" key="1">
    <citation type="submission" date="2022-04" db="EMBL/GenBank/DDBJ databases">
        <title>Genome of the entomopathogenic fungus Entomophthora muscae.</title>
        <authorList>
            <person name="Elya C."/>
            <person name="Lovett B.R."/>
            <person name="Lee E."/>
            <person name="Macias A.M."/>
            <person name="Hajek A.E."/>
            <person name="De Bivort B.L."/>
            <person name="Kasson M.T."/>
            <person name="De Fine Licht H.H."/>
            <person name="Stajich J.E."/>
        </authorList>
    </citation>
    <scope>NUCLEOTIDE SEQUENCE</scope>
    <source>
        <strain evidence="1">Berkeley</strain>
    </source>
</reference>
<keyword evidence="2" id="KW-1185">Reference proteome</keyword>
<name>A0ACC2SA17_9FUNG</name>
<gene>
    <name evidence="1" type="ORF">DSO57_1005102</name>
</gene>
<sequence length="224" mass="23486">MKPCLTPKLASQPPTSDATDQSSQFLGVLKCWGKIGEFTIQEAKFDKEFPHLFGENKNQIEEKLDFSRRQINLSSRQAPAATAQTPASTLCQPSHLPAKPPPPSQPPASPLPARAQPAICLPAHPAPSVPAASPHPACLPPASLPAASQAPASHLLAHPAASVPAPSVMVGSIMPGIVCPSKKAQKAGNPVSKLTELTDLNQMVDQKWVTAAPVCQLKPAPLLN</sequence>
<organism evidence="1 2">
    <name type="scientific">Entomophthora muscae</name>
    <dbReference type="NCBI Taxonomy" id="34485"/>
    <lineage>
        <taxon>Eukaryota</taxon>
        <taxon>Fungi</taxon>
        <taxon>Fungi incertae sedis</taxon>
        <taxon>Zoopagomycota</taxon>
        <taxon>Entomophthoromycotina</taxon>
        <taxon>Entomophthoromycetes</taxon>
        <taxon>Entomophthorales</taxon>
        <taxon>Entomophthoraceae</taxon>
        <taxon>Entomophthora</taxon>
    </lineage>
</organism>
<dbReference type="EMBL" id="QTSX02005693">
    <property type="protein sequence ID" value="KAJ9059179.1"/>
    <property type="molecule type" value="Genomic_DNA"/>
</dbReference>